<dbReference type="PANTHER" id="PTHR46173:SF1">
    <property type="entry name" value="CCA TRNA NUCLEOTIDYLTRANSFERASE 1, MITOCHONDRIAL"/>
    <property type="match status" value="1"/>
</dbReference>
<dbReference type="Gene3D" id="3.30.460.10">
    <property type="entry name" value="Beta Polymerase, domain 2"/>
    <property type="match status" value="1"/>
</dbReference>
<dbReference type="InterPro" id="IPR050264">
    <property type="entry name" value="Bact_CCA-adding_enz_type3_sf"/>
</dbReference>
<dbReference type="Proteomes" id="UP000001522">
    <property type="component" value="Chromosome"/>
</dbReference>
<evidence type="ECO:0000313" key="12">
    <source>
        <dbReference type="Proteomes" id="UP000001522"/>
    </source>
</evidence>
<dbReference type="GO" id="GO:0000049">
    <property type="term" value="F:tRNA binding"/>
    <property type="evidence" value="ECO:0007669"/>
    <property type="project" value="TreeGrafter"/>
</dbReference>
<proteinExistence type="inferred from homology"/>
<dbReference type="RefSeq" id="WP_013022681.1">
    <property type="nucleotide sequence ID" value="NC_013949.1"/>
</dbReference>
<keyword evidence="12" id="KW-1185">Reference proteome</keyword>
<keyword evidence="7" id="KW-0460">Magnesium</keyword>
<dbReference type="HOGENOM" id="CLU_015961_3_1_7"/>
<dbReference type="Pfam" id="PF01743">
    <property type="entry name" value="PolyA_pol"/>
    <property type="match status" value="1"/>
</dbReference>
<feature type="domain" description="tRNA nucleotidyltransferase/poly(A) polymerase RNA and SrmB- binding" evidence="10">
    <location>
        <begin position="173"/>
        <end position="215"/>
    </location>
</feature>
<feature type="domain" description="Poly A polymerase head" evidence="9">
    <location>
        <begin position="20"/>
        <end position="144"/>
    </location>
</feature>
<name>D3UGG8_HELM1</name>
<dbReference type="SUPFAM" id="SSF81891">
    <property type="entry name" value="Poly A polymerase C-terminal region-like"/>
    <property type="match status" value="1"/>
</dbReference>
<sequence>MFELPENVQKIFEILRGEEIYLIGGCVRDMLLSIKPLDYDFACVLRPQILRDKLHANGIATIDVGIRYGTLGVLLEGEVYEITTFRKEGVYLDARHPSSVEFAKSLAEDVRRRDFSINAIAYHPKGGIVDLVGGVQDLEDGVLRAIGDAQMRFFEDSLRILRGVGFVARFGLHAESNTYSAMLSFAHLLDSLPRERISKEWEKIICAPFCLRALKEFAGVFVPLFGESFASHVCRLKDLPDNPLHRAAKILQDEALLDALCYPKAARGQIAQMMQWCKKDVFVDKKSLKYVLAKNPWDLVRIFLQGDARLAWLEEILAKGEPCRIKDLCIHANDLEEFPPKFRGKILSFLLSEVIEERVANESKDLKCHARQYYKSLEV</sequence>
<reference evidence="11 12" key="1">
    <citation type="journal article" date="2010" name="BMC Genomics">
        <title>Comparative genomics and proteomics of Helicobacter mustelae, an ulcerogenic and carcinogenic gastric pathogen.</title>
        <authorList>
            <person name="O'Toole P.W."/>
            <person name="Snelling W.J."/>
            <person name="Canchaya C."/>
            <person name="Forde B.M."/>
            <person name="Hardie K.R."/>
            <person name="Josenhans C."/>
            <person name="Graham R.L.J."/>
            <person name="McMullan G."/>
            <person name="Parkhill J."/>
            <person name="Belda E."/>
            <person name="Bentley S.D."/>
        </authorList>
    </citation>
    <scope>NUCLEOTIDE SEQUENCE [LARGE SCALE GENOMIC DNA]</scope>
    <source>
        <strain evidence="12">ATCC 43772 / LMG 18044 / NCTC 12198 / 12198</strain>
    </source>
</reference>
<evidence type="ECO:0000256" key="2">
    <source>
        <dbReference type="ARBA" id="ARBA00022679"/>
    </source>
</evidence>
<dbReference type="AlphaFoldDB" id="D3UGG8"/>
<gene>
    <name evidence="11" type="ordered locus">HMU03270</name>
</gene>
<dbReference type="GO" id="GO:0000166">
    <property type="term" value="F:nucleotide binding"/>
    <property type="evidence" value="ECO:0007669"/>
    <property type="project" value="UniProtKB-KW"/>
</dbReference>
<dbReference type="InterPro" id="IPR002646">
    <property type="entry name" value="PolA_pol_head_dom"/>
</dbReference>
<dbReference type="eggNOG" id="COG0617">
    <property type="taxonomic scope" value="Bacteria"/>
</dbReference>
<evidence type="ECO:0000256" key="5">
    <source>
        <dbReference type="ARBA" id="ARBA00022723"/>
    </source>
</evidence>
<evidence type="ECO:0000256" key="7">
    <source>
        <dbReference type="ARBA" id="ARBA00022842"/>
    </source>
</evidence>
<dbReference type="GO" id="GO:0008033">
    <property type="term" value="P:tRNA processing"/>
    <property type="evidence" value="ECO:0007669"/>
    <property type="project" value="UniProtKB-KW"/>
</dbReference>
<protein>
    <submittedName>
        <fullName evidence="11">Putative poly(A) polymerase</fullName>
    </submittedName>
</protein>
<organism evidence="11 12">
    <name type="scientific">Helicobacter mustelae (strain ATCC 43772 / CCUG 25715 / CIP 103759 / LMG 18044 / NCTC 12198 / R85-136P)</name>
    <name type="common">Campylobacter mustelae</name>
    <dbReference type="NCBI Taxonomy" id="679897"/>
    <lineage>
        <taxon>Bacteria</taxon>
        <taxon>Pseudomonadati</taxon>
        <taxon>Campylobacterota</taxon>
        <taxon>Epsilonproteobacteria</taxon>
        <taxon>Campylobacterales</taxon>
        <taxon>Helicobacteraceae</taxon>
        <taxon>Helicobacter</taxon>
    </lineage>
</organism>
<keyword evidence="8" id="KW-0694">RNA-binding</keyword>
<evidence type="ECO:0000256" key="8">
    <source>
        <dbReference type="RuleBase" id="RU003953"/>
    </source>
</evidence>
<evidence type="ECO:0000256" key="1">
    <source>
        <dbReference type="ARBA" id="ARBA00001946"/>
    </source>
</evidence>
<dbReference type="CDD" id="cd05398">
    <property type="entry name" value="NT_ClassII-CCAase"/>
    <property type="match status" value="1"/>
</dbReference>
<keyword evidence="4" id="KW-0548">Nucleotidyltransferase</keyword>
<dbReference type="GO" id="GO:0016779">
    <property type="term" value="F:nucleotidyltransferase activity"/>
    <property type="evidence" value="ECO:0007669"/>
    <property type="project" value="UniProtKB-KW"/>
</dbReference>
<evidence type="ECO:0000313" key="11">
    <source>
        <dbReference type="EMBL" id="CBG39589.1"/>
    </source>
</evidence>
<comment type="similarity">
    <text evidence="8">Belongs to the tRNA nucleotidyltransferase/poly(A) polymerase family.</text>
</comment>
<dbReference type="EMBL" id="FN555004">
    <property type="protein sequence ID" value="CBG39589.1"/>
    <property type="molecule type" value="Genomic_DNA"/>
</dbReference>
<dbReference type="InterPro" id="IPR032828">
    <property type="entry name" value="PolyA_RNA-bd"/>
</dbReference>
<dbReference type="Gene3D" id="1.10.3090.10">
    <property type="entry name" value="cca-adding enzyme, domain 2"/>
    <property type="match status" value="1"/>
</dbReference>
<dbReference type="STRING" id="679897.HMU03270"/>
<accession>D3UGG8</accession>
<dbReference type="PANTHER" id="PTHR46173">
    <property type="entry name" value="CCA TRNA NUCLEOTIDYLTRANSFERASE 1, MITOCHONDRIAL"/>
    <property type="match status" value="1"/>
</dbReference>
<dbReference type="GO" id="GO:0046872">
    <property type="term" value="F:metal ion binding"/>
    <property type="evidence" value="ECO:0007669"/>
    <property type="project" value="UniProtKB-KW"/>
</dbReference>
<comment type="cofactor">
    <cofactor evidence="1">
        <name>Mg(2+)</name>
        <dbReference type="ChEBI" id="CHEBI:18420"/>
    </cofactor>
</comment>
<evidence type="ECO:0000256" key="3">
    <source>
        <dbReference type="ARBA" id="ARBA00022694"/>
    </source>
</evidence>
<keyword evidence="6" id="KW-0547">Nucleotide-binding</keyword>
<keyword evidence="5" id="KW-0479">Metal-binding</keyword>
<evidence type="ECO:0000256" key="6">
    <source>
        <dbReference type="ARBA" id="ARBA00022741"/>
    </source>
</evidence>
<evidence type="ECO:0000259" key="10">
    <source>
        <dbReference type="Pfam" id="PF12627"/>
    </source>
</evidence>
<dbReference type="InterPro" id="IPR043519">
    <property type="entry name" value="NT_sf"/>
</dbReference>
<evidence type="ECO:0000259" key="9">
    <source>
        <dbReference type="Pfam" id="PF01743"/>
    </source>
</evidence>
<evidence type="ECO:0000256" key="4">
    <source>
        <dbReference type="ARBA" id="ARBA00022695"/>
    </source>
</evidence>
<dbReference type="Pfam" id="PF12627">
    <property type="entry name" value="PolyA_pol_RNAbd"/>
    <property type="match status" value="1"/>
</dbReference>
<dbReference type="KEGG" id="hms:HMU03270"/>
<keyword evidence="3" id="KW-0819">tRNA processing</keyword>
<keyword evidence="2 8" id="KW-0808">Transferase</keyword>
<dbReference type="SUPFAM" id="SSF81301">
    <property type="entry name" value="Nucleotidyltransferase"/>
    <property type="match status" value="1"/>
</dbReference>